<dbReference type="InterPro" id="IPR020029">
    <property type="entry name" value="CRISPR-assoc_Csp2"/>
</dbReference>
<reference evidence="1 2" key="1">
    <citation type="submission" date="2010-12" db="EMBL/GenBank/DDBJ databases">
        <authorList>
            <person name="Muzny D."/>
            <person name="Qin X."/>
            <person name="Deng J."/>
            <person name="Jiang H."/>
            <person name="Liu Y."/>
            <person name="Qu J."/>
            <person name="Song X.-Z."/>
            <person name="Zhang L."/>
            <person name="Thornton R."/>
            <person name="Coyle M."/>
            <person name="Francisco L."/>
            <person name="Jackson L."/>
            <person name="Javaid M."/>
            <person name="Korchina V."/>
            <person name="Kovar C."/>
            <person name="Mata R."/>
            <person name="Mathew T."/>
            <person name="Ngo R."/>
            <person name="Nguyen L."/>
            <person name="Nguyen N."/>
            <person name="Okwuonu G."/>
            <person name="Ongeri F."/>
            <person name="Pham C."/>
            <person name="Simmons D."/>
            <person name="Wilczek-Boney K."/>
            <person name="Hale W."/>
            <person name="Jakkamsetti A."/>
            <person name="Pham P."/>
            <person name="Ruth R."/>
            <person name="San Lucas F."/>
            <person name="Warren J."/>
            <person name="Zhang J."/>
            <person name="Zhao Z."/>
            <person name="Zhou C."/>
            <person name="Zhu D."/>
            <person name="Lee S."/>
            <person name="Bess C."/>
            <person name="Blankenburg K."/>
            <person name="Forbes L."/>
            <person name="Fu Q."/>
            <person name="Gubbala S."/>
            <person name="Hirani K."/>
            <person name="Jayaseelan J.C."/>
            <person name="Lara F."/>
            <person name="Munidasa M."/>
            <person name="Palculict T."/>
            <person name="Patil S."/>
            <person name="Pu L.-L."/>
            <person name="Saada N."/>
            <person name="Tang L."/>
            <person name="Weissenberger G."/>
            <person name="Zhu Y."/>
            <person name="Hemphill L."/>
            <person name="Shang Y."/>
            <person name="Youmans B."/>
            <person name="Ayvaz T."/>
            <person name="Ross M."/>
            <person name="Santibanez J."/>
            <person name="Aqrawi P."/>
            <person name="Gross S."/>
            <person name="Joshi V."/>
            <person name="Fowler G."/>
            <person name="Nazareth L."/>
            <person name="Reid J."/>
            <person name="Worley K."/>
            <person name="Petrosino J."/>
            <person name="Highlander S."/>
            <person name="Gibbs R."/>
        </authorList>
    </citation>
    <scope>NUCLEOTIDE SEQUENCE [LARGE SCALE GENOMIC DNA]</scope>
    <source>
        <strain evidence="1 2">DSM 15606</strain>
    </source>
</reference>
<keyword evidence="2" id="KW-1185">Reference proteome</keyword>
<dbReference type="OrthoDB" id="974347at2"/>
<sequence>MNMKHPYIKYAQALLIEENNLESIEDITHNHIKQELAKGLDTFSLKPIKDFVGKEKVKYSFVSEKNDAKHFVYLSPNIISTEMKASNIYKFLRKDIDEDLQKSCKVSQSVMPIVGEYCTFSNKGIVGRGKPTSTIYEECLAAITTVTTLKPCLQSGKENICIIPDLEVENLIDFIKLFKRISLVNSESDLMEGVVVKTSKRGKGKDIYIPKRPKIFRGNFPNAPRSPALCSVALLGTIGEMVKNSDTSLLAKRVIKCLENTDIYTVSYGNASVFTYNHYIIQLASKGSLRKIVDSIYWCNLYKYVDREKYNPNEVVEKTKDYEVFDLFAGRFLQLFNRPAFKDFLSFRAEYPADLKLLLTTYFENMEKIDAKVVVSAKELGSWLNGVAYRAAKKMLREEGKSSDEELRKTKAKFLVELESSAFAAKSGDALIAQVITRAGRLSGSDAPSEASLFMEQAISGELELSKAKNLLISFSRLRKEQDIQRIVEDTEQNNESIENDYSNI</sequence>
<accession>E6MT24</accession>
<name>E6MT24_9BACT</name>
<gene>
    <name evidence="1" type="primary">csp2</name>
    <name evidence="1" type="ORF">HMPREF9420_2642</name>
</gene>
<comment type="caution">
    <text evidence="1">The sequence shown here is derived from an EMBL/GenBank/DDBJ whole genome shotgun (WGS) entry which is preliminary data.</text>
</comment>
<protein>
    <submittedName>
        <fullName evidence="1">CRISPR-associated protein, Csp2 family</fullName>
    </submittedName>
</protein>
<evidence type="ECO:0000313" key="2">
    <source>
        <dbReference type="Proteomes" id="UP000003874"/>
    </source>
</evidence>
<dbReference type="CDD" id="cd09715">
    <property type="entry name" value="Csp2_I-U"/>
    <property type="match status" value="1"/>
</dbReference>
<dbReference type="EMBL" id="AEQO01000202">
    <property type="protein sequence ID" value="EFV03214.1"/>
    <property type="molecule type" value="Genomic_DNA"/>
</dbReference>
<dbReference type="Proteomes" id="UP000003874">
    <property type="component" value="Unassembled WGS sequence"/>
</dbReference>
<dbReference type="eggNOG" id="ENOG5033Q3I">
    <property type="taxonomic scope" value="Bacteria"/>
</dbReference>
<proteinExistence type="predicted"/>
<dbReference type="HOGENOM" id="CLU_546117_0_0_10"/>
<dbReference type="NCBIfam" id="TIGR03487">
    <property type="entry name" value="cas_csp2"/>
    <property type="match status" value="1"/>
</dbReference>
<evidence type="ECO:0000313" key="1">
    <source>
        <dbReference type="EMBL" id="EFV03214.1"/>
    </source>
</evidence>
<dbReference type="AlphaFoldDB" id="E6MT24"/>
<organism evidence="1 2">
    <name type="scientific">Segatella salivae DSM 15606</name>
    <dbReference type="NCBI Taxonomy" id="888832"/>
    <lineage>
        <taxon>Bacteria</taxon>
        <taxon>Pseudomonadati</taxon>
        <taxon>Bacteroidota</taxon>
        <taxon>Bacteroidia</taxon>
        <taxon>Bacteroidales</taxon>
        <taxon>Prevotellaceae</taxon>
        <taxon>Segatella</taxon>
    </lineage>
</organism>
<dbReference type="STRING" id="888832.HMPREF9420_2642"/>